<dbReference type="Proteomes" id="UP000543908">
    <property type="component" value="Unassembled WGS sequence"/>
</dbReference>
<comment type="subcellular location">
    <subcellularLocation>
        <location evidence="1">Fimbrium</location>
    </subcellularLocation>
</comment>
<dbReference type="AlphaFoldDB" id="A0A7Y8UWL8"/>
<evidence type="ECO:0000256" key="5">
    <source>
        <dbReference type="SAM" id="SignalP"/>
    </source>
</evidence>
<dbReference type="Gene3D" id="2.60.40.1090">
    <property type="entry name" value="Fimbrial-type adhesion domain"/>
    <property type="match status" value="1"/>
</dbReference>
<evidence type="ECO:0000256" key="1">
    <source>
        <dbReference type="ARBA" id="ARBA00004561"/>
    </source>
</evidence>
<dbReference type="SUPFAM" id="SSF49401">
    <property type="entry name" value="Bacterial adhesins"/>
    <property type="match status" value="1"/>
</dbReference>
<dbReference type="InterPro" id="IPR036937">
    <property type="entry name" value="Adhesion_dom_fimbrial_sf"/>
</dbReference>
<dbReference type="PANTHER" id="PTHR33420">
    <property type="entry name" value="FIMBRIAL SUBUNIT ELFA-RELATED"/>
    <property type="match status" value="1"/>
</dbReference>
<evidence type="ECO:0000256" key="4">
    <source>
        <dbReference type="ARBA" id="ARBA00023263"/>
    </source>
</evidence>
<dbReference type="RefSeq" id="WP_058423684.1">
    <property type="nucleotide sequence ID" value="NZ_JABUHS010000220.1"/>
</dbReference>
<dbReference type="Gene3D" id="2.60.40.3310">
    <property type="match status" value="1"/>
</dbReference>
<organism evidence="6 7">
    <name type="scientific">Pseudomonas allii</name>
    <dbReference type="NCBI Taxonomy" id="2740531"/>
    <lineage>
        <taxon>Bacteria</taxon>
        <taxon>Pseudomonadati</taxon>
        <taxon>Pseudomonadota</taxon>
        <taxon>Gammaproteobacteria</taxon>
        <taxon>Pseudomonadales</taxon>
        <taxon>Pseudomonadaceae</taxon>
        <taxon>Pseudomonas</taxon>
    </lineage>
</organism>
<gene>
    <name evidence="6" type="ORF">HT123_23375</name>
</gene>
<evidence type="ECO:0000313" key="6">
    <source>
        <dbReference type="EMBL" id="NWN63834.1"/>
    </source>
</evidence>
<dbReference type="InterPro" id="IPR050263">
    <property type="entry name" value="Bact_Fimbrial_Adh_Pro"/>
</dbReference>
<reference evidence="6 7" key="1">
    <citation type="submission" date="2020-05" db="EMBL/GenBank/DDBJ databases">
        <title>Onion-isolated Pseudomonas sp.</title>
        <authorList>
            <person name="Fujikawa T."/>
            <person name="Sawada H."/>
        </authorList>
    </citation>
    <scope>NUCLEOTIDE SEQUENCE [LARGE SCALE GENOMIC DNA]</scope>
    <source>
        <strain evidence="6 7">MAFF 301512</strain>
    </source>
</reference>
<evidence type="ECO:0000313" key="7">
    <source>
        <dbReference type="Proteomes" id="UP000543908"/>
    </source>
</evidence>
<evidence type="ECO:0000256" key="3">
    <source>
        <dbReference type="ARBA" id="ARBA00022729"/>
    </source>
</evidence>
<keyword evidence="3 5" id="KW-0732">Signal</keyword>
<keyword evidence="4" id="KW-0281">Fimbrium</keyword>
<comment type="similarity">
    <text evidence="2">Belongs to the fimbrial protein family.</text>
</comment>
<evidence type="ECO:0000256" key="2">
    <source>
        <dbReference type="ARBA" id="ARBA00006671"/>
    </source>
</evidence>
<protein>
    <submittedName>
        <fullName evidence="6">Fimbrial protein</fullName>
    </submittedName>
</protein>
<dbReference type="PANTHER" id="PTHR33420:SF3">
    <property type="entry name" value="FIMBRIAL SUBUNIT ELFA"/>
    <property type="match status" value="1"/>
</dbReference>
<dbReference type="GO" id="GO:0043709">
    <property type="term" value="P:cell adhesion involved in single-species biofilm formation"/>
    <property type="evidence" value="ECO:0007669"/>
    <property type="project" value="TreeGrafter"/>
</dbReference>
<dbReference type="EMBL" id="JABUHS010000220">
    <property type="protein sequence ID" value="NWN63834.1"/>
    <property type="molecule type" value="Genomic_DNA"/>
</dbReference>
<comment type="caution">
    <text evidence="6">The sequence shown here is derived from an EMBL/GenBank/DDBJ whole genome shotgun (WGS) entry which is preliminary data.</text>
</comment>
<feature type="chain" id="PRO_5030698827" evidence="5">
    <location>
        <begin position="23"/>
        <end position="309"/>
    </location>
</feature>
<dbReference type="GO" id="GO:0009289">
    <property type="term" value="C:pilus"/>
    <property type="evidence" value="ECO:0007669"/>
    <property type="project" value="UniProtKB-SubCell"/>
</dbReference>
<sequence length="309" mass="32623">MKSKRKVVSLMLLIGTPITAQASCPKYQNDTLTLNLPATIPVPDSLPVNGVIIRQAFTGAAPGWNTFCVLATRWVNGRYPNNHNQGLYPTEVPGVGVAVRMTTYSGANSLFTLHNLPREIVNGPVSSFTSAEATFYKIGPVTSGTVPPGSFFEQKWLKSSNTFRLQLGSAVRFVRPAATCDLATGDVNRTIPLPTVRVSAFNNANSAGASNFELTATCSNASSVTFRFTGAPAPGNTSLFSNTGTAGGIALWLYSRTSGANQTISNNGTRTVAVSGNRAVLPLGAAYYKNGTVRQGTLASTTTVNITYN</sequence>
<feature type="signal peptide" evidence="5">
    <location>
        <begin position="1"/>
        <end position="22"/>
    </location>
</feature>
<accession>A0A7Y8UWL8</accession>
<dbReference type="InterPro" id="IPR008966">
    <property type="entry name" value="Adhesion_dom_sf"/>
</dbReference>
<proteinExistence type="inferred from homology"/>
<name>A0A7Y8UWL8_9PSED</name>